<evidence type="ECO:0000256" key="6">
    <source>
        <dbReference type="ARBA" id="ARBA00022989"/>
    </source>
</evidence>
<dbReference type="PANTHER" id="PTHR22777">
    <property type="entry name" value="HEMOLYSIN-RELATED"/>
    <property type="match status" value="1"/>
</dbReference>
<dbReference type="Gene3D" id="3.30.465.10">
    <property type="match status" value="1"/>
</dbReference>
<dbReference type="InterPro" id="IPR000644">
    <property type="entry name" value="CBS_dom"/>
</dbReference>
<evidence type="ECO:0000313" key="14">
    <source>
        <dbReference type="EMBL" id="PVW17400.1"/>
    </source>
</evidence>
<dbReference type="FunFam" id="3.10.580.10:FF:000002">
    <property type="entry name" value="Magnesium/cobalt efflux protein CorC"/>
    <property type="match status" value="1"/>
</dbReference>
<evidence type="ECO:0000256" key="8">
    <source>
        <dbReference type="ARBA" id="ARBA00023136"/>
    </source>
</evidence>
<comment type="caution">
    <text evidence="14">The sequence shown here is derived from an EMBL/GenBank/DDBJ whole genome shotgun (WGS) entry which is preliminary data.</text>
</comment>
<feature type="transmembrane region" description="Helical" evidence="11">
    <location>
        <begin position="74"/>
        <end position="93"/>
    </location>
</feature>
<gene>
    <name evidence="14" type="ORF">DDV96_02530</name>
</gene>
<dbReference type="PROSITE" id="PS51846">
    <property type="entry name" value="CNNM"/>
    <property type="match status" value="1"/>
</dbReference>
<dbReference type="InterPro" id="IPR044751">
    <property type="entry name" value="Ion_transp-like_CBS"/>
</dbReference>
<feature type="transmembrane region" description="Helical" evidence="11">
    <location>
        <begin position="20"/>
        <end position="42"/>
    </location>
</feature>
<accession>A0A2U0I8M7</accession>
<evidence type="ECO:0000256" key="9">
    <source>
        <dbReference type="PROSITE-ProRule" id="PRU00703"/>
    </source>
</evidence>
<evidence type="ECO:0000259" key="13">
    <source>
        <dbReference type="PROSITE" id="PS51846"/>
    </source>
</evidence>
<feature type="domain" description="CBS" evidence="12">
    <location>
        <begin position="292"/>
        <end position="349"/>
    </location>
</feature>
<evidence type="ECO:0000259" key="12">
    <source>
        <dbReference type="PROSITE" id="PS51371"/>
    </source>
</evidence>
<dbReference type="AlphaFoldDB" id="A0A2U0I8M7"/>
<dbReference type="EMBL" id="QEHR01000001">
    <property type="protein sequence ID" value="PVW17400.1"/>
    <property type="molecule type" value="Genomic_DNA"/>
</dbReference>
<comment type="similarity">
    <text evidence="2">Belongs to the UPF0053 family.</text>
</comment>
<dbReference type="Gene3D" id="3.10.580.10">
    <property type="entry name" value="CBS-domain"/>
    <property type="match status" value="1"/>
</dbReference>
<evidence type="ECO:0000256" key="5">
    <source>
        <dbReference type="ARBA" id="ARBA00022737"/>
    </source>
</evidence>
<dbReference type="InterPro" id="IPR005170">
    <property type="entry name" value="Transptr-assoc_dom"/>
</dbReference>
<keyword evidence="7 9" id="KW-0129">CBS domain</keyword>
<protein>
    <submittedName>
        <fullName evidence="14">Gliding motility-associated protein GldE</fullName>
    </submittedName>
</protein>
<dbReference type="InterPro" id="IPR046342">
    <property type="entry name" value="CBS_dom_sf"/>
</dbReference>
<keyword evidence="5" id="KW-0677">Repeat</keyword>
<dbReference type="Pfam" id="PF00571">
    <property type="entry name" value="CBS"/>
    <property type="match status" value="2"/>
</dbReference>
<sequence>MDPEPPSLFIALLSYTEIPGILMLVVLLLCSALISGAEVAFFSLAPTDFDTGDDNAASKKLEIVQRLLDRPKKLLATILIANNLINIAIVLLFESLSDAWFSSIDYTINLYFFQLSLLLVLKIGVATFLILLFGEILPKIYASRNKVGFSLFMAYPLQVLDKLFSPLSLPMRSTTLYMHNRFGKQKVNIGVDQLSQALELTDEEETTHEEQKILKGIVTFGNTDTKQVMKPRMDIFALSEELSYKDIMPHIMENGYSRIPVFKDNIDNITGILYVKDLMPYIDRKTLDWKTLKREPYFVPENKKLDDLLNEFKEMKMHLAIVVDEYGGTSGLISLEDIIEEIVGEISDEFDDEDLVFSKLDENNYVFEGKTPLKDFYKVIGLEDPQVFETQKGEAETLAGFLLEISKGFPKKNEIITFHHYSFTIEAFDNKRIKQIKLSINI</sequence>
<dbReference type="Proteomes" id="UP000245962">
    <property type="component" value="Unassembled WGS sequence"/>
</dbReference>
<dbReference type="SUPFAM" id="SSF56176">
    <property type="entry name" value="FAD-binding/transporter-associated domain-like"/>
    <property type="match status" value="1"/>
</dbReference>
<feature type="domain" description="CNNM transmembrane" evidence="13">
    <location>
        <begin position="13"/>
        <end position="210"/>
    </location>
</feature>
<dbReference type="RefSeq" id="WP_116693206.1">
    <property type="nucleotide sequence ID" value="NZ_QEHR01000001.1"/>
</dbReference>
<dbReference type="PROSITE" id="PS51371">
    <property type="entry name" value="CBS"/>
    <property type="match status" value="2"/>
</dbReference>
<feature type="domain" description="CBS" evidence="12">
    <location>
        <begin position="229"/>
        <end position="291"/>
    </location>
</feature>
<name>A0A2U0I8M7_9FLAO</name>
<evidence type="ECO:0000256" key="11">
    <source>
        <dbReference type="SAM" id="Phobius"/>
    </source>
</evidence>
<dbReference type="Pfam" id="PF03471">
    <property type="entry name" value="CorC_HlyC"/>
    <property type="match status" value="1"/>
</dbReference>
<dbReference type="SMART" id="SM01091">
    <property type="entry name" value="CorC_HlyC"/>
    <property type="match status" value="1"/>
</dbReference>
<evidence type="ECO:0000256" key="7">
    <source>
        <dbReference type="ARBA" id="ARBA00023122"/>
    </source>
</evidence>
<proteinExistence type="inferred from homology"/>
<dbReference type="InterPro" id="IPR016169">
    <property type="entry name" value="FAD-bd_PCMH_sub2"/>
</dbReference>
<dbReference type="CDD" id="cd04590">
    <property type="entry name" value="CBS_pair_CorC_HlyC_assoc"/>
    <property type="match status" value="1"/>
</dbReference>
<dbReference type="PANTHER" id="PTHR22777:SF32">
    <property type="entry name" value="UPF0053 INNER MEMBRANE PROTEIN YFJD"/>
    <property type="match status" value="1"/>
</dbReference>
<evidence type="ECO:0000313" key="15">
    <source>
        <dbReference type="Proteomes" id="UP000245962"/>
    </source>
</evidence>
<dbReference type="InterPro" id="IPR002550">
    <property type="entry name" value="CNNM"/>
</dbReference>
<dbReference type="Pfam" id="PF01595">
    <property type="entry name" value="CNNM"/>
    <property type="match status" value="1"/>
</dbReference>
<keyword evidence="4 10" id="KW-0812">Transmembrane</keyword>
<evidence type="ECO:0000256" key="4">
    <source>
        <dbReference type="ARBA" id="ARBA00022692"/>
    </source>
</evidence>
<keyword evidence="8 10" id="KW-0472">Membrane</keyword>
<evidence type="ECO:0000256" key="10">
    <source>
        <dbReference type="PROSITE-ProRule" id="PRU01193"/>
    </source>
</evidence>
<reference evidence="14 15" key="1">
    <citation type="submission" date="2018-04" db="EMBL/GenBank/DDBJ databases">
        <title>Marixanthomonas spongiae HN-E44 sp. nov., isolated from a marine sponge.</title>
        <authorList>
            <person name="Luo L."/>
            <person name="Zhuang L."/>
        </authorList>
    </citation>
    <scope>NUCLEOTIDE SEQUENCE [LARGE SCALE GENOMIC DNA]</scope>
    <source>
        <strain evidence="14 15">HN-E44</strain>
    </source>
</reference>
<keyword evidence="3" id="KW-1003">Cell membrane</keyword>
<dbReference type="InterPro" id="IPR036318">
    <property type="entry name" value="FAD-bd_PCMH-like_sf"/>
</dbReference>
<feature type="transmembrane region" description="Helical" evidence="11">
    <location>
        <begin position="113"/>
        <end position="134"/>
    </location>
</feature>
<comment type="subcellular location">
    <subcellularLocation>
        <location evidence="1">Cell membrane</location>
        <topology evidence="1">Multi-pass membrane protein</topology>
    </subcellularLocation>
</comment>
<dbReference type="OrthoDB" id="9798188at2"/>
<keyword evidence="6 10" id="KW-1133">Transmembrane helix</keyword>
<keyword evidence="15" id="KW-1185">Reference proteome</keyword>
<dbReference type="GO" id="GO:0050660">
    <property type="term" value="F:flavin adenine dinucleotide binding"/>
    <property type="evidence" value="ECO:0007669"/>
    <property type="project" value="InterPro"/>
</dbReference>
<dbReference type="GO" id="GO:0005886">
    <property type="term" value="C:plasma membrane"/>
    <property type="evidence" value="ECO:0007669"/>
    <property type="project" value="UniProtKB-SubCell"/>
</dbReference>
<evidence type="ECO:0000256" key="3">
    <source>
        <dbReference type="ARBA" id="ARBA00022475"/>
    </source>
</evidence>
<evidence type="ECO:0000256" key="1">
    <source>
        <dbReference type="ARBA" id="ARBA00004651"/>
    </source>
</evidence>
<evidence type="ECO:0000256" key="2">
    <source>
        <dbReference type="ARBA" id="ARBA00006337"/>
    </source>
</evidence>
<dbReference type="NCBIfam" id="TIGR03520">
    <property type="entry name" value="GldE"/>
    <property type="match status" value="1"/>
</dbReference>
<dbReference type="InterPro" id="IPR019862">
    <property type="entry name" value="Motility-assoc_prot_GldE"/>
</dbReference>
<organism evidence="14 15">
    <name type="scientific">Marixanthomonas spongiae</name>
    <dbReference type="NCBI Taxonomy" id="2174845"/>
    <lineage>
        <taxon>Bacteria</taxon>
        <taxon>Pseudomonadati</taxon>
        <taxon>Bacteroidota</taxon>
        <taxon>Flavobacteriia</taxon>
        <taxon>Flavobacteriales</taxon>
        <taxon>Flavobacteriaceae</taxon>
        <taxon>Marixanthomonas</taxon>
    </lineage>
</organism>
<dbReference type="SUPFAM" id="SSF54631">
    <property type="entry name" value="CBS-domain pair"/>
    <property type="match status" value="1"/>
</dbReference>